<sequence>MRLRSDYLGLNIKKIRNFDQLLVSVIGQVNSTLYSICWFSEVR</sequence>
<dbReference type="Proteomes" id="UP000182190">
    <property type="component" value="Unassembled WGS sequence"/>
</dbReference>
<protein>
    <submittedName>
        <fullName evidence="1">Uncharacterized protein</fullName>
    </submittedName>
</protein>
<accession>A0A7Z9BU41</accession>
<dbReference type="AlphaFoldDB" id="A0A7Z9BU41"/>
<organism evidence="1 2">
    <name type="scientific">Planktothrix paucivesiculata PCC 9631</name>
    <dbReference type="NCBI Taxonomy" id="671071"/>
    <lineage>
        <taxon>Bacteria</taxon>
        <taxon>Bacillati</taxon>
        <taxon>Cyanobacteriota</taxon>
        <taxon>Cyanophyceae</taxon>
        <taxon>Oscillatoriophycideae</taxon>
        <taxon>Oscillatoriales</taxon>
        <taxon>Microcoleaceae</taxon>
        <taxon>Planktothrix</taxon>
    </lineage>
</organism>
<comment type="caution">
    <text evidence="1">The sequence shown here is derived from an EMBL/GenBank/DDBJ whole genome shotgun (WGS) entry which is preliminary data.</text>
</comment>
<name>A0A7Z9BU41_9CYAN</name>
<evidence type="ECO:0000313" key="1">
    <source>
        <dbReference type="EMBL" id="VXD21245.1"/>
    </source>
</evidence>
<dbReference type="EMBL" id="CZCS02000197">
    <property type="protein sequence ID" value="VXD21245.1"/>
    <property type="molecule type" value="Genomic_DNA"/>
</dbReference>
<evidence type="ECO:0000313" key="2">
    <source>
        <dbReference type="Proteomes" id="UP000182190"/>
    </source>
</evidence>
<reference evidence="1" key="1">
    <citation type="submission" date="2019-10" db="EMBL/GenBank/DDBJ databases">
        <authorList>
            <consortium name="Genoscope - CEA"/>
            <person name="William W."/>
        </authorList>
    </citation>
    <scope>NUCLEOTIDE SEQUENCE [LARGE SCALE GENOMIC DNA]</scope>
    <source>
        <strain evidence="1">BBR_PRJEB10994</strain>
    </source>
</reference>
<keyword evidence="2" id="KW-1185">Reference proteome</keyword>
<proteinExistence type="predicted"/>
<gene>
    <name evidence="1" type="ORF">PL9631_560002</name>
</gene>